<comment type="caution">
    <text evidence="2">The sequence shown here is derived from an EMBL/GenBank/DDBJ whole genome shotgun (WGS) entry which is preliminary data.</text>
</comment>
<dbReference type="PROSITE" id="PS00018">
    <property type="entry name" value="EF_HAND_1"/>
    <property type="match status" value="1"/>
</dbReference>
<protein>
    <recommendedName>
        <fullName evidence="1">EF-hand domain-containing protein</fullName>
    </recommendedName>
</protein>
<gene>
    <name evidence="2" type="ORF">BHC57_07880</name>
</gene>
<sequence length="83" mass="9855">MKFTEQYFRGRRVDGERKRDIADIYTAVTGYRHKRGLRAYKLDKIYDSNNDGNIDKSELLKIVVSQNQQMQIRSNSVKNDNRK</sequence>
<accession>A0A855FKN2</accession>
<proteinExistence type="predicted"/>
<evidence type="ECO:0000313" key="3">
    <source>
        <dbReference type="Proteomes" id="UP000230463"/>
    </source>
</evidence>
<dbReference type="Proteomes" id="UP000230463">
    <property type="component" value="Unassembled WGS sequence"/>
</dbReference>
<dbReference type="InterPro" id="IPR002048">
    <property type="entry name" value="EF_hand_dom"/>
</dbReference>
<dbReference type="InterPro" id="IPR018247">
    <property type="entry name" value="EF_Hand_1_Ca_BS"/>
</dbReference>
<dbReference type="AlphaFoldDB" id="A0A855FKN2"/>
<dbReference type="GO" id="GO:0005509">
    <property type="term" value="F:calcium ion binding"/>
    <property type="evidence" value="ECO:0007669"/>
    <property type="project" value="InterPro"/>
</dbReference>
<name>A0A855FKN2_9NEIS</name>
<dbReference type="InterPro" id="IPR011992">
    <property type="entry name" value="EF-hand-dom_pair"/>
</dbReference>
<dbReference type="EMBL" id="MEIU01000058">
    <property type="protein sequence ID" value="PIT59511.1"/>
    <property type="molecule type" value="Genomic_DNA"/>
</dbReference>
<organism evidence="2 3">
    <name type="scientific">Snodgrassella alvi</name>
    <dbReference type="NCBI Taxonomy" id="1196083"/>
    <lineage>
        <taxon>Bacteria</taxon>
        <taxon>Pseudomonadati</taxon>
        <taxon>Pseudomonadota</taxon>
        <taxon>Betaproteobacteria</taxon>
        <taxon>Neisseriales</taxon>
        <taxon>Neisseriaceae</taxon>
        <taxon>Snodgrassella</taxon>
    </lineage>
</organism>
<dbReference type="PROSITE" id="PS50222">
    <property type="entry name" value="EF_HAND_2"/>
    <property type="match status" value="1"/>
</dbReference>
<dbReference type="RefSeq" id="WP_100123932.1">
    <property type="nucleotide sequence ID" value="NZ_MEIU01000058.1"/>
</dbReference>
<evidence type="ECO:0000259" key="1">
    <source>
        <dbReference type="PROSITE" id="PS50222"/>
    </source>
</evidence>
<reference evidence="2 3" key="1">
    <citation type="journal article" date="2017" name="MBio">
        <title>Type VI secretion-mediated competition in the bee gut microbiome.</title>
        <authorList>
            <person name="Steele M.I."/>
            <person name="Kwong W.K."/>
            <person name="Powell J.E."/>
            <person name="Whiteley M."/>
            <person name="Moran N.A."/>
        </authorList>
    </citation>
    <scope>NUCLEOTIDE SEQUENCE [LARGE SCALE GENOMIC DNA]</scope>
    <source>
        <strain evidence="2 3">HK3</strain>
    </source>
</reference>
<evidence type="ECO:0000313" key="2">
    <source>
        <dbReference type="EMBL" id="PIT59511.1"/>
    </source>
</evidence>
<feature type="domain" description="EF-hand" evidence="1">
    <location>
        <begin position="44"/>
        <end position="69"/>
    </location>
</feature>
<dbReference type="SUPFAM" id="SSF47473">
    <property type="entry name" value="EF-hand"/>
    <property type="match status" value="1"/>
</dbReference>